<name>A0A0K0XW53_9GAMM</name>
<keyword evidence="6" id="KW-0442">Lipid degradation</keyword>
<evidence type="ECO:0000256" key="3">
    <source>
        <dbReference type="ARBA" id="ARBA00008750"/>
    </source>
</evidence>
<evidence type="ECO:0000256" key="2">
    <source>
        <dbReference type="ARBA" id="ARBA00007005"/>
    </source>
</evidence>
<dbReference type="PROSITE" id="PS00067">
    <property type="entry name" value="3HCDH"/>
    <property type="match status" value="1"/>
</dbReference>
<dbReference type="Pfam" id="PF02737">
    <property type="entry name" value="3HCDH_N"/>
    <property type="match status" value="1"/>
</dbReference>
<comment type="catalytic activity">
    <reaction evidence="12">
        <text>a (3S)-3-hydroxyacyl-CoA + NAD(+) = a 3-oxoacyl-CoA + NADH + H(+)</text>
        <dbReference type="Rhea" id="RHEA:22432"/>
        <dbReference type="ChEBI" id="CHEBI:15378"/>
        <dbReference type="ChEBI" id="CHEBI:57318"/>
        <dbReference type="ChEBI" id="CHEBI:57540"/>
        <dbReference type="ChEBI" id="CHEBI:57945"/>
        <dbReference type="ChEBI" id="CHEBI:90726"/>
        <dbReference type="EC" id="1.1.1.35"/>
    </reaction>
</comment>
<dbReference type="Pfam" id="PF00378">
    <property type="entry name" value="ECH_1"/>
    <property type="match status" value="1"/>
</dbReference>
<keyword evidence="10" id="KW-0456">Lyase</keyword>
<dbReference type="InterPro" id="IPR006180">
    <property type="entry name" value="3-OHacyl-CoA_DH_CS"/>
</dbReference>
<dbReference type="InterPro" id="IPR006176">
    <property type="entry name" value="3-OHacyl-CoA_DH_NAD-bd"/>
</dbReference>
<evidence type="ECO:0000256" key="1">
    <source>
        <dbReference type="ARBA" id="ARBA00005005"/>
    </source>
</evidence>
<dbReference type="OrthoDB" id="5389341at2"/>
<dbReference type="RefSeq" id="WP_049725536.1">
    <property type="nucleotide sequence ID" value="NZ_CP012154.1"/>
</dbReference>
<keyword evidence="5" id="KW-0276">Fatty acid metabolism</keyword>
<dbReference type="Gene3D" id="3.90.226.10">
    <property type="entry name" value="2-enoyl-CoA Hydratase, Chain A, domain 1"/>
    <property type="match status" value="1"/>
</dbReference>
<dbReference type="InterPro" id="IPR006108">
    <property type="entry name" value="3HC_DH_C"/>
</dbReference>
<keyword evidence="8" id="KW-0520">NAD</keyword>
<evidence type="ECO:0000256" key="5">
    <source>
        <dbReference type="ARBA" id="ARBA00022832"/>
    </source>
</evidence>
<dbReference type="Pfam" id="PF00725">
    <property type="entry name" value="3HCDH"/>
    <property type="match status" value="1"/>
</dbReference>
<accession>A0A0K0XW53</accession>
<comment type="similarity">
    <text evidence="3">In the N-terminal section; belongs to the enoyl-CoA hydratase/isomerase family.</text>
</comment>
<dbReference type="InterPro" id="IPR050136">
    <property type="entry name" value="FA_oxidation_alpha_subunit"/>
</dbReference>
<dbReference type="PANTHER" id="PTHR43612">
    <property type="entry name" value="TRIFUNCTIONAL ENZYME SUBUNIT ALPHA"/>
    <property type="match status" value="1"/>
</dbReference>
<evidence type="ECO:0000256" key="9">
    <source>
        <dbReference type="ARBA" id="ARBA00023098"/>
    </source>
</evidence>
<dbReference type="SUPFAM" id="SSF52096">
    <property type="entry name" value="ClpP/crotonase"/>
    <property type="match status" value="1"/>
</dbReference>
<sequence>MASSSASTEPRWKHWRLEHDIDHIAWLTLDHADEKVNSLGTAVLEELETIVGDLEASQPTGLVMMSGKTKSFIVGADVREFDQTDKVSELEEQIKKVHGLFQRIEDLPFPTVVAFEGYCLGGGLELALCFDWRIALDADHTRIGFPEVNLGIYPGFGGSGRSIQAAGGLQAMQIMLTGRMLRARAARAMNLINQTVDRHGSLRWSARQAVLKKKKARKPGLGARATTWGPIRKFMAGQMRKQTSAKARQAHYPAPFELIDAFEHCGQSQSGMIRLEEEKVPRLLAGDTSRNLRRVFRLMESLKEQGKRSSFKARRVHVIGAGVMGGDIAAWCASRGLEVTLQDREMKYIEPALKRAASLFKRKLKTPTAVAAAKSRLIADVEGKGVARADVIIEAIFENREAKRELFKNLLDDLQPHTLVATNTSAIPLAELSDVFEDPSRLIGLHFFNPVAKMPLVEIVYDAKSNPDRVNDGSSFATQIGKFALPVTSTPGFLVNRVLAPYMRNAMKLHREGVPKEALDKAAEEFGMPMGPVELADTVGLDVGLGVIDTLMGDEAGEDRKILEDMVKAGKLGKKSGQGFYRWSKGKPQRDKDAHEGHDLKALAEMLMKPYFDECQSCLADKVVENADLLDAGMIFGTGFAPFRGGPLHYLESRAGEPSTQSDEESS</sequence>
<dbReference type="GO" id="GO:0006635">
    <property type="term" value="P:fatty acid beta-oxidation"/>
    <property type="evidence" value="ECO:0007669"/>
    <property type="project" value="UniProtKB-UniPathway"/>
</dbReference>
<dbReference type="InterPro" id="IPR008927">
    <property type="entry name" value="6-PGluconate_DH-like_C_sf"/>
</dbReference>
<evidence type="ECO:0000256" key="11">
    <source>
        <dbReference type="ARBA" id="ARBA00023268"/>
    </source>
</evidence>
<dbReference type="AlphaFoldDB" id="A0A0K0XW53"/>
<dbReference type="Gene3D" id="3.40.50.720">
    <property type="entry name" value="NAD(P)-binding Rossmann-like Domain"/>
    <property type="match status" value="1"/>
</dbReference>
<dbReference type="UniPathway" id="UPA00659"/>
<comment type="similarity">
    <text evidence="2">In the central section; belongs to the 3-hydroxyacyl-CoA dehydrogenase family.</text>
</comment>
<dbReference type="CDD" id="cd06558">
    <property type="entry name" value="crotonase-like"/>
    <property type="match status" value="1"/>
</dbReference>
<keyword evidence="9" id="KW-0443">Lipid metabolism</keyword>
<evidence type="ECO:0000256" key="4">
    <source>
        <dbReference type="ARBA" id="ARBA00012076"/>
    </source>
</evidence>
<reference evidence="13 14" key="1">
    <citation type="submission" date="2015-07" db="EMBL/GenBank/DDBJ databases">
        <authorList>
            <person name="Noorani M."/>
        </authorList>
    </citation>
    <scope>NUCLEOTIDE SEQUENCE [LARGE SCALE GENOMIC DNA]</scope>
    <source>
        <strain evidence="13 14">KCTC 42284</strain>
    </source>
</reference>
<dbReference type="SUPFAM" id="SSF51735">
    <property type="entry name" value="NAD(P)-binding Rossmann-fold domains"/>
    <property type="match status" value="1"/>
</dbReference>
<dbReference type="STRING" id="1579979.WM2015_1564"/>
<dbReference type="EMBL" id="CP012154">
    <property type="protein sequence ID" value="AKS41934.1"/>
    <property type="molecule type" value="Genomic_DNA"/>
</dbReference>
<keyword evidence="14" id="KW-1185">Reference proteome</keyword>
<comment type="pathway">
    <text evidence="1">Lipid metabolism; fatty acid beta-oxidation.</text>
</comment>
<dbReference type="Proteomes" id="UP000066624">
    <property type="component" value="Chromosome"/>
</dbReference>
<dbReference type="InterPro" id="IPR029045">
    <property type="entry name" value="ClpP/crotonase-like_dom_sf"/>
</dbReference>
<dbReference type="InterPro" id="IPR001753">
    <property type="entry name" value="Enoyl-CoA_hydra/iso"/>
</dbReference>
<protein>
    <recommendedName>
        <fullName evidence="4">enoyl-CoA hydratase</fullName>
        <ecNumber evidence="4">4.2.1.17</ecNumber>
    </recommendedName>
</protein>
<keyword evidence="7" id="KW-0560">Oxidoreductase</keyword>
<dbReference type="InterPro" id="IPR036291">
    <property type="entry name" value="NAD(P)-bd_dom_sf"/>
</dbReference>
<dbReference type="GO" id="GO:0070403">
    <property type="term" value="F:NAD+ binding"/>
    <property type="evidence" value="ECO:0007669"/>
    <property type="project" value="InterPro"/>
</dbReference>
<dbReference type="Gene3D" id="1.10.1040.50">
    <property type="match status" value="1"/>
</dbReference>
<evidence type="ECO:0000313" key="13">
    <source>
        <dbReference type="EMBL" id="AKS41934.1"/>
    </source>
</evidence>
<evidence type="ECO:0000256" key="6">
    <source>
        <dbReference type="ARBA" id="ARBA00022963"/>
    </source>
</evidence>
<evidence type="ECO:0000256" key="7">
    <source>
        <dbReference type="ARBA" id="ARBA00023002"/>
    </source>
</evidence>
<keyword evidence="11" id="KW-0511">Multifunctional enzyme</keyword>
<dbReference type="GO" id="GO:0016509">
    <property type="term" value="F:long-chain (3S)-3-hydroxyacyl-CoA dehydrogenase (NAD+) activity"/>
    <property type="evidence" value="ECO:0007669"/>
    <property type="project" value="TreeGrafter"/>
</dbReference>
<evidence type="ECO:0000313" key="14">
    <source>
        <dbReference type="Proteomes" id="UP000066624"/>
    </source>
</evidence>
<dbReference type="KEGG" id="wma:WM2015_1564"/>
<dbReference type="EC" id="4.2.1.17" evidence="4"/>
<dbReference type="GO" id="GO:0004300">
    <property type="term" value="F:enoyl-CoA hydratase activity"/>
    <property type="evidence" value="ECO:0007669"/>
    <property type="project" value="UniProtKB-EC"/>
</dbReference>
<dbReference type="PATRIC" id="fig|1579979.3.peg.1604"/>
<evidence type="ECO:0000256" key="12">
    <source>
        <dbReference type="ARBA" id="ARBA00049556"/>
    </source>
</evidence>
<evidence type="ECO:0000256" key="8">
    <source>
        <dbReference type="ARBA" id="ARBA00023027"/>
    </source>
</evidence>
<proteinExistence type="inferred from homology"/>
<organism evidence="13 14">
    <name type="scientific">Wenzhouxiangella marina</name>
    <dbReference type="NCBI Taxonomy" id="1579979"/>
    <lineage>
        <taxon>Bacteria</taxon>
        <taxon>Pseudomonadati</taxon>
        <taxon>Pseudomonadota</taxon>
        <taxon>Gammaproteobacteria</taxon>
        <taxon>Chromatiales</taxon>
        <taxon>Wenzhouxiangellaceae</taxon>
        <taxon>Wenzhouxiangella</taxon>
    </lineage>
</organism>
<dbReference type="PANTHER" id="PTHR43612:SF3">
    <property type="entry name" value="TRIFUNCTIONAL ENZYME SUBUNIT ALPHA, MITOCHONDRIAL"/>
    <property type="match status" value="1"/>
</dbReference>
<gene>
    <name evidence="13" type="ORF">WM2015_1564</name>
</gene>
<evidence type="ECO:0000256" key="10">
    <source>
        <dbReference type="ARBA" id="ARBA00023239"/>
    </source>
</evidence>
<dbReference type="SUPFAM" id="SSF48179">
    <property type="entry name" value="6-phosphogluconate dehydrogenase C-terminal domain-like"/>
    <property type="match status" value="2"/>
</dbReference>